<dbReference type="AlphaFoldDB" id="A0A1Z4BXU9"/>
<dbReference type="PANTHER" id="PTHR43737">
    <property type="entry name" value="BLL7424 PROTEIN"/>
    <property type="match status" value="1"/>
</dbReference>
<accession>A0A1Z4BXU9</accession>
<protein>
    <recommendedName>
        <fullName evidence="6">DUF1501 domain-containing protein</fullName>
    </recommendedName>
</protein>
<reference evidence="3 5" key="2">
    <citation type="submission" date="2017-11" db="EMBL/GenBank/DDBJ databases">
        <title>Draft Genome Sequence of Methylobacter psychrotolerans Sph1T, an Obligate Methanotroph from Low-Temperature Environments.</title>
        <authorList>
            <person name="Oshkin I.Y."/>
            <person name="Miroshnikov K."/>
            <person name="Belova S.E."/>
            <person name="Korzhenkov A."/>
            <person name="Toshchakov S.V."/>
            <person name="Dedysh S.N."/>
        </authorList>
    </citation>
    <scope>NUCLEOTIDE SEQUENCE [LARGE SCALE GENOMIC DNA]</scope>
    <source>
        <strain evidence="3 5">Sph1</strain>
    </source>
</reference>
<evidence type="ECO:0000313" key="4">
    <source>
        <dbReference type="Proteomes" id="UP000197019"/>
    </source>
</evidence>
<dbReference type="PANTHER" id="PTHR43737:SF1">
    <property type="entry name" value="DUF1501 DOMAIN-CONTAINING PROTEIN"/>
    <property type="match status" value="1"/>
</dbReference>
<dbReference type="RefSeq" id="WP_088618947.1">
    <property type="nucleotide sequence ID" value="NZ_CP022129.1"/>
</dbReference>
<dbReference type="Proteomes" id="UP000197019">
    <property type="component" value="Chromosome"/>
</dbReference>
<dbReference type="Pfam" id="PF07394">
    <property type="entry name" value="DUF1501"/>
    <property type="match status" value="1"/>
</dbReference>
<reference evidence="2 4" key="1">
    <citation type="submission" date="2017-06" db="EMBL/GenBank/DDBJ databases">
        <title>Genome Sequencing of the methanotroph Methylovulum psychrotolerants str. HV10-M2 isolated from a high-altitude environment.</title>
        <authorList>
            <person name="Mateos-Rivera A."/>
        </authorList>
    </citation>
    <scope>NUCLEOTIDE SEQUENCE [LARGE SCALE GENOMIC DNA]</scope>
    <source>
        <strain evidence="2 4">HV10_M2</strain>
    </source>
</reference>
<dbReference type="OrthoDB" id="9779968at2"/>
<dbReference type="EMBL" id="CP022129">
    <property type="protein sequence ID" value="ASF46073.1"/>
    <property type="molecule type" value="Genomic_DNA"/>
</dbReference>
<dbReference type="Proteomes" id="UP000237423">
    <property type="component" value="Unassembled WGS sequence"/>
</dbReference>
<proteinExistence type="predicted"/>
<dbReference type="KEGG" id="mpsy:CEK71_08260"/>
<dbReference type="InterPro" id="IPR010869">
    <property type="entry name" value="DUF1501"/>
</dbReference>
<organism evidence="2 4">
    <name type="scientific">Methylovulum psychrotolerans</name>
    <dbReference type="NCBI Taxonomy" id="1704499"/>
    <lineage>
        <taxon>Bacteria</taxon>
        <taxon>Pseudomonadati</taxon>
        <taxon>Pseudomonadota</taxon>
        <taxon>Gammaproteobacteria</taxon>
        <taxon>Methylococcales</taxon>
        <taxon>Methylococcaceae</taxon>
        <taxon>Methylovulum</taxon>
    </lineage>
</organism>
<evidence type="ECO:0000313" key="5">
    <source>
        <dbReference type="Proteomes" id="UP000237423"/>
    </source>
</evidence>
<keyword evidence="1" id="KW-0732">Signal</keyword>
<evidence type="ECO:0008006" key="6">
    <source>
        <dbReference type="Google" id="ProtNLM"/>
    </source>
</evidence>
<evidence type="ECO:0000313" key="2">
    <source>
        <dbReference type="EMBL" id="ASF46073.1"/>
    </source>
</evidence>
<evidence type="ECO:0000313" key="3">
    <source>
        <dbReference type="EMBL" id="POZ51818.1"/>
    </source>
</evidence>
<feature type="signal peptide" evidence="1">
    <location>
        <begin position="1"/>
        <end position="25"/>
    </location>
</feature>
<feature type="chain" id="PRO_5036313108" description="DUF1501 domain-containing protein" evidence="1">
    <location>
        <begin position="26"/>
        <end position="397"/>
    </location>
</feature>
<name>A0A1Z4BXU9_9GAMM</name>
<evidence type="ECO:0000256" key="1">
    <source>
        <dbReference type="SAM" id="SignalP"/>
    </source>
</evidence>
<sequence length="397" mass="43111">MHRRLFLKSVAAAAGALSWRSGLYAAPATDTRFLLVFLRGGYDAANILVPYSSSFYYESRPTLAIAKPDPADSKAVLPLTADWGLHPALKDSLLPLYNQGQAAFIPFAGTDDLTRSHFETQDSIEFAPPLGGHSNYSSGFLNRLAGVLTGAHPVAFTNALPISCKGDVIIPNVSLKGVAKKNFADRQAAILAEMYQNHPLQKYVQEGMETRQDVVQNLAQEMEMASRGAIASQGFASEAQRMGLLMRDKFNLGFVDVGGWDTHFNEGGAEGQLANKMAKLGEGLNVFATTLGGALWQKTVVLVISEFGRTFRENGDKGTDHGHGTVYWLLGGGIKGKQIVGEQLRVEQKMLLENRDYPVLNDYRNIMGGLFQTQFGLSAGQVQTVFPNAKPVQLGLL</sequence>
<dbReference type="EMBL" id="PGFZ01000004">
    <property type="protein sequence ID" value="POZ51818.1"/>
    <property type="molecule type" value="Genomic_DNA"/>
</dbReference>
<keyword evidence="4" id="KW-1185">Reference proteome</keyword>
<gene>
    <name evidence="3" type="ORF">AADEFJLK_02034</name>
    <name evidence="2" type="ORF">CEK71_08260</name>
</gene>